<sequence>MGNDWKPRFDSSSSSPSSTRPSSPGITKSTSNEGMHSGTATAFSSRLDEVSPNGQILPFTPTLKIFSFAELKKATIRGEYLGEPFSSKHCETFGILLGRQRTTTCIRIHAKREFVKPPFQ</sequence>
<proteinExistence type="predicted"/>
<reference evidence="2 3" key="1">
    <citation type="journal article" date="2019" name="Nat. Plants">
        <title>Stout camphor tree genome fills gaps in understanding of flowering plant genome evolution.</title>
        <authorList>
            <person name="Chaw S.M."/>
            <person name="Liu Y.C."/>
            <person name="Wu Y.W."/>
            <person name="Wang H.Y."/>
            <person name="Lin C.I."/>
            <person name="Wu C.S."/>
            <person name="Ke H.M."/>
            <person name="Chang L.Y."/>
            <person name="Hsu C.Y."/>
            <person name="Yang H.T."/>
            <person name="Sudianto E."/>
            <person name="Hsu M.H."/>
            <person name="Wu K.P."/>
            <person name="Wang L.N."/>
            <person name="Leebens-Mack J.H."/>
            <person name="Tsai I.J."/>
        </authorList>
    </citation>
    <scope>NUCLEOTIDE SEQUENCE [LARGE SCALE GENOMIC DNA]</scope>
    <source>
        <strain evidence="3">cv. Chaw 1501</strain>
        <tissue evidence="2">Young leaves</tissue>
    </source>
</reference>
<dbReference type="AlphaFoldDB" id="A0A443NJ29"/>
<dbReference type="EMBL" id="QPKB01000003">
    <property type="protein sequence ID" value="RWR78517.1"/>
    <property type="molecule type" value="Genomic_DNA"/>
</dbReference>
<evidence type="ECO:0000313" key="3">
    <source>
        <dbReference type="Proteomes" id="UP000283530"/>
    </source>
</evidence>
<accession>A0A443NJ29</accession>
<keyword evidence="3" id="KW-1185">Reference proteome</keyword>
<feature type="compositionally biased region" description="Polar residues" evidence="1">
    <location>
        <begin position="25"/>
        <end position="39"/>
    </location>
</feature>
<comment type="caution">
    <text evidence="2">The sequence shown here is derived from an EMBL/GenBank/DDBJ whole genome shotgun (WGS) entry which is preliminary data.</text>
</comment>
<evidence type="ECO:0000313" key="2">
    <source>
        <dbReference type="EMBL" id="RWR78517.1"/>
    </source>
</evidence>
<name>A0A443NJ29_9MAGN</name>
<protein>
    <submittedName>
        <fullName evidence="2">Uncharacterized protein</fullName>
    </submittedName>
</protein>
<feature type="region of interest" description="Disordered" evidence="1">
    <location>
        <begin position="1"/>
        <end position="39"/>
    </location>
</feature>
<dbReference type="Proteomes" id="UP000283530">
    <property type="component" value="Unassembled WGS sequence"/>
</dbReference>
<feature type="compositionally biased region" description="Low complexity" evidence="1">
    <location>
        <begin position="11"/>
        <end position="24"/>
    </location>
</feature>
<evidence type="ECO:0000256" key="1">
    <source>
        <dbReference type="SAM" id="MobiDB-lite"/>
    </source>
</evidence>
<organism evidence="2 3">
    <name type="scientific">Cinnamomum micranthum f. kanehirae</name>
    <dbReference type="NCBI Taxonomy" id="337451"/>
    <lineage>
        <taxon>Eukaryota</taxon>
        <taxon>Viridiplantae</taxon>
        <taxon>Streptophyta</taxon>
        <taxon>Embryophyta</taxon>
        <taxon>Tracheophyta</taxon>
        <taxon>Spermatophyta</taxon>
        <taxon>Magnoliopsida</taxon>
        <taxon>Magnoliidae</taxon>
        <taxon>Laurales</taxon>
        <taxon>Lauraceae</taxon>
        <taxon>Cinnamomum</taxon>
    </lineage>
</organism>
<gene>
    <name evidence="2" type="ORF">CKAN_00705500</name>
</gene>